<keyword evidence="1" id="KW-0472">Membrane</keyword>
<name>A0A8S1W9K7_9CILI</name>
<evidence type="ECO:0000313" key="4">
    <source>
        <dbReference type="Proteomes" id="UP000689195"/>
    </source>
</evidence>
<comment type="caution">
    <text evidence="3">The sequence shown here is derived from an EMBL/GenBank/DDBJ whole genome shotgun (WGS) entry which is preliminary data.</text>
</comment>
<proteinExistence type="predicted"/>
<evidence type="ECO:0000259" key="2">
    <source>
        <dbReference type="Pfam" id="PF01926"/>
    </source>
</evidence>
<dbReference type="Pfam" id="PF01926">
    <property type="entry name" value="MMR_HSR1"/>
    <property type="match status" value="1"/>
</dbReference>
<dbReference type="GO" id="GO:0005525">
    <property type="term" value="F:GTP binding"/>
    <property type="evidence" value="ECO:0007669"/>
    <property type="project" value="InterPro"/>
</dbReference>
<dbReference type="OrthoDB" id="424823at2759"/>
<protein>
    <recommendedName>
        <fullName evidence="2">G domain-containing protein</fullName>
    </recommendedName>
</protein>
<organism evidence="3 4">
    <name type="scientific">Paramecium pentaurelia</name>
    <dbReference type="NCBI Taxonomy" id="43138"/>
    <lineage>
        <taxon>Eukaryota</taxon>
        <taxon>Sar</taxon>
        <taxon>Alveolata</taxon>
        <taxon>Ciliophora</taxon>
        <taxon>Intramacronucleata</taxon>
        <taxon>Oligohymenophorea</taxon>
        <taxon>Peniculida</taxon>
        <taxon>Parameciidae</taxon>
        <taxon>Paramecium</taxon>
    </lineage>
</organism>
<evidence type="ECO:0000313" key="3">
    <source>
        <dbReference type="EMBL" id="CAD8182496.1"/>
    </source>
</evidence>
<evidence type="ECO:0000256" key="1">
    <source>
        <dbReference type="SAM" id="Phobius"/>
    </source>
</evidence>
<dbReference type="InterPro" id="IPR006073">
    <property type="entry name" value="GTP-bd"/>
</dbReference>
<keyword evidence="1" id="KW-1133">Transmembrane helix</keyword>
<accession>A0A8S1W9K7</accession>
<dbReference type="AlphaFoldDB" id="A0A8S1W9K7"/>
<feature type="domain" description="G" evidence="2">
    <location>
        <begin position="28"/>
        <end position="57"/>
    </location>
</feature>
<dbReference type="EMBL" id="CAJJDO010000078">
    <property type="protein sequence ID" value="CAD8182496.1"/>
    <property type="molecule type" value="Genomic_DNA"/>
</dbReference>
<reference evidence="3" key="1">
    <citation type="submission" date="2021-01" db="EMBL/GenBank/DDBJ databases">
        <authorList>
            <consortium name="Genoscope - CEA"/>
            <person name="William W."/>
        </authorList>
    </citation>
    <scope>NUCLEOTIDE SEQUENCE</scope>
</reference>
<keyword evidence="4" id="KW-1185">Reference proteome</keyword>
<gene>
    <name evidence="3" type="ORF">PPENT_87.1.T0780238</name>
</gene>
<sequence>MLTIRFPELTNINLLMAQLTHISSILKMGIVGIANVGKISKFNMLTKQSVPVQNFPF</sequence>
<feature type="transmembrane region" description="Helical" evidence="1">
    <location>
        <begin position="12"/>
        <end position="37"/>
    </location>
</feature>
<keyword evidence="1" id="KW-0812">Transmembrane</keyword>
<dbReference type="Proteomes" id="UP000689195">
    <property type="component" value="Unassembled WGS sequence"/>
</dbReference>